<comment type="function">
    <text evidence="2">Purine nucleoside enzyme that catalyzes the phosphorolysis of adenosine and inosine nucleosides, yielding D-ribose 1-phosphate and the respective free bases, adenine and hypoxanthine. Also catalyzes the phosphorolysis of S-methyl-5'-thioadenosine into adenine and S-methyl-5-thio-alpha-D-ribose 1-phosphate. Also has adenosine deaminase activity.</text>
</comment>
<gene>
    <name evidence="12" type="ORF">QWJ41_18510</name>
</gene>
<dbReference type="CDD" id="cd16833">
    <property type="entry name" value="YfiH"/>
    <property type="match status" value="1"/>
</dbReference>
<dbReference type="InterPro" id="IPR011324">
    <property type="entry name" value="Cytotoxic_necrot_fac-like_cat"/>
</dbReference>
<proteinExistence type="inferred from homology"/>
<dbReference type="PANTHER" id="PTHR30616:SF2">
    <property type="entry name" value="PURINE NUCLEOSIDE PHOSPHORYLASE LACC1"/>
    <property type="match status" value="1"/>
</dbReference>
<evidence type="ECO:0000256" key="11">
    <source>
        <dbReference type="ARBA" id="ARBA00049893"/>
    </source>
</evidence>
<evidence type="ECO:0000256" key="10">
    <source>
        <dbReference type="ARBA" id="ARBA00048968"/>
    </source>
</evidence>
<dbReference type="InterPro" id="IPR038371">
    <property type="entry name" value="Cu_polyphenol_OxRdtase_sf"/>
</dbReference>
<dbReference type="EMBL" id="JAULSC010000025">
    <property type="protein sequence ID" value="MDO3397727.1"/>
    <property type="molecule type" value="Genomic_DNA"/>
</dbReference>
<evidence type="ECO:0000256" key="7">
    <source>
        <dbReference type="ARBA" id="ARBA00022833"/>
    </source>
</evidence>
<dbReference type="Proteomes" id="UP001168363">
    <property type="component" value="Unassembled WGS sequence"/>
</dbReference>
<comment type="similarity">
    <text evidence="3">Belongs to the purine nucleoside phosphorylase YfiH/LACC1 family.</text>
</comment>
<accession>A0ABT8TZF7</accession>
<evidence type="ECO:0000256" key="1">
    <source>
        <dbReference type="ARBA" id="ARBA00000553"/>
    </source>
</evidence>
<comment type="catalytic activity">
    <reaction evidence="11">
        <text>S-methyl-5'-thioadenosine + phosphate = 5-(methylsulfanyl)-alpha-D-ribose 1-phosphate + adenine</text>
        <dbReference type="Rhea" id="RHEA:11852"/>
        <dbReference type="ChEBI" id="CHEBI:16708"/>
        <dbReference type="ChEBI" id="CHEBI:17509"/>
        <dbReference type="ChEBI" id="CHEBI:43474"/>
        <dbReference type="ChEBI" id="CHEBI:58533"/>
        <dbReference type="EC" id="2.4.2.28"/>
    </reaction>
    <physiologicalReaction direction="left-to-right" evidence="11">
        <dbReference type="Rhea" id="RHEA:11853"/>
    </physiologicalReaction>
</comment>
<reference evidence="12" key="1">
    <citation type="submission" date="2023-06" db="EMBL/GenBank/DDBJ databases">
        <title>Genome sequence of Nocardioides sp. SOB44.</title>
        <authorList>
            <person name="Zhang G."/>
        </authorList>
    </citation>
    <scope>NUCLEOTIDE SEQUENCE</scope>
    <source>
        <strain evidence="12">SOB44</strain>
    </source>
</reference>
<comment type="catalytic activity">
    <reaction evidence="9">
        <text>adenosine + H2O + H(+) = inosine + NH4(+)</text>
        <dbReference type="Rhea" id="RHEA:24408"/>
        <dbReference type="ChEBI" id="CHEBI:15377"/>
        <dbReference type="ChEBI" id="CHEBI:15378"/>
        <dbReference type="ChEBI" id="CHEBI:16335"/>
        <dbReference type="ChEBI" id="CHEBI:17596"/>
        <dbReference type="ChEBI" id="CHEBI:28938"/>
        <dbReference type="EC" id="3.5.4.4"/>
    </reaction>
    <physiologicalReaction direction="left-to-right" evidence="9">
        <dbReference type="Rhea" id="RHEA:24409"/>
    </physiologicalReaction>
</comment>
<dbReference type="PANTHER" id="PTHR30616">
    <property type="entry name" value="UNCHARACTERIZED PROTEIN YFIH"/>
    <property type="match status" value="1"/>
</dbReference>
<keyword evidence="4" id="KW-0808">Transferase</keyword>
<protein>
    <submittedName>
        <fullName evidence="12">Polyphenol oxidase family protein</fullName>
    </submittedName>
</protein>
<comment type="catalytic activity">
    <reaction evidence="1">
        <text>inosine + phosphate = alpha-D-ribose 1-phosphate + hypoxanthine</text>
        <dbReference type="Rhea" id="RHEA:27646"/>
        <dbReference type="ChEBI" id="CHEBI:17368"/>
        <dbReference type="ChEBI" id="CHEBI:17596"/>
        <dbReference type="ChEBI" id="CHEBI:43474"/>
        <dbReference type="ChEBI" id="CHEBI:57720"/>
        <dbReference type="EC" id="2.4.2.1"/>
    </reaction>
    <physiologicalReaction direction="left-to-right" evidence="1">
        <dbReference type="Rhea" id="RHEA:27647"/>
    </physiologicalReaction>
</comment>
<evidence type="ECO:0000313" key="12">
    <source>
        <dbReference type="EMBL" id="MDO3397727.1"/>
    </source>
</evidence>
<keyword evidence="7" id="KW-0862">Zinc</keyword>
<evidence type="ECO:0000256" key="2">
    <source>
        <dbReference type="ARBA" id="ARBA00003215"/>
    </source>
</evidence>
<sequence length="228" mass="23741">MFSFRDHREGDVRVDVAFTDSSIDLQGLRPGFSEALPRLESACGVRFARMNQVHGADVLVVNEPGPAPTEPVVTGDALVTATAGLGLMVRVADCVPVLLADTGSGVVAAVHAGRAGVALAVVARAVEQMRAQGAGAVHAWVGPHVCGGCYEVPEQMRDDVAAVVPQTWAETTWGTPSLDLGAGVRAQLEALDVSLTEVARCTIEDAALHSHRRDAATAGRMAGLVWTS</sequence>
<dbReference type="InterPro" id="IPR003730">
    <property type="entry name" value="Cu_polyphenol_OxRdtase"/>
</dbReference>
<organism evidence="12 13">
    <name type="scientific">Nocardioides cremeus</name>
    <dbReference type="NCBI Taxonomy" id="3058044"/>
    <lineage>
        <taxon>Bacteria</taxon>
        <taxon>Bacillati</taxon>
        <taxon>Actinomycetota</taxon>
        <taxon>Actinomycetes</taxon>
        <taxon>Propionibacteriales</taxon>
        <taxon>Nocardioidaceae</taxon>
        <taxon>Nocardioides</taxon>
    </lineage>
</organism>
<evidence type="ECO:0000256" key="5">
    <source>
        <dbReference type="ARBA" id="ARBA00022723"/>
    </source>
</evidence>
<name>A0ABT8TZF7_9ACTN</name>
<evidence type="ECO:0000256" key="9">
    <source>
        <dbReference type="ARBA" id="ARBA00047989"/>
    </source>
</evidence>
<dbReference type="RefSeq" id="WP_302709957.1">
    <property type="nucleotide sequence ID" value="NZ_JAULSC010000025.1"/>
</dbReference>
<comment type="catalytic activity">
    <reaction evidence="10">
        <text>adenosine + phosphate = alpha-D-ribose 1-phosphate + adenine</text>
        <dbReference type="Rhea" id="RHEA:27642"/>
        <dbReference type="ChEBI" id="CHEBI:16335"/>
        <dbReference type="ChEBI" id="CHEBI:16708"/>
        <dbReference type="ChEBI" id="CHEBI:43474"/>
        <dbReference type="ChEBI" id="CHEBI:57720"/>
        <dbReference type="EC" id="2.4.2.1"/>
    </reaction>
    <physiologicalReaction direction="left-to-right" evidence="10">
        <dbReference type="Rhea" id="RHEA:27643"/>
    </physiologicalReaction>
</comment>
<evidence type="ECO:0000256" key="4">
    <source>
        <dbReference type="ARBA" id="ARBA00022679"/>
    </source>
</evidence>
<keyword evidence="6" id="KW-0378">Hydrolase</keyword>
<keyword evidence="13" id="KW-1185">Reference proteome</keyword>
<keyword evidence="8" id="KW-0186">Copper</keyword>
<dbReference type="SUPFAM" id="SSF64438">
    <property type="entry name" value="CNF1/YfiH-like putative cysteine hydrolases"/>
    <property type="match status" value="1"/>
</dbReference>
<evidence type="ECO:0000313" key="13">
    <source>
        <dbReference type="Proteomes" id="UP001168363"/>
    </source>
</evidence>
<evidence type="ECO:0000256" key="6">
    <source>
        <dbReference type="ARBA" id="ARBA00022801"/>
    </source>
</evidence>
<comment type="caution">
    <text evidence="12">The sequence shown here is derived from an EMBL/GenBank/DDBJ whole genome shotgun (WGS) entry which is preliminary data.</text>
</comment>
<dbReference type="Pfam" id="PF02578">
    <property type="entry name" value="Cu-oxidase_4"/>
    <property type="match status" value="1"/>
</dbReference>
<dbReference type="Gene3D" id="3.60.140.10">
    <property type="entry name" value="CNF1/YfiH-like putative cysteine hydrolases"/>
    <property type="match status" value="1"/>
</dbReference>
<evidence type="ECO:0000256" key="3">
    <source>
        <dbReference type="ARBA" id="ARBA00007353"/>
    </source>
</evidence>
<keyword evidence="5" id="KW-0479">Metal-binding</keyword>
<evidence type="ECO:0000256" key="8">
    <source>
        <dbReference type="ARBA" id="ARBA00023008"/>
    </source>
</evidence>